<reference evidence="2 3" key="1">
    <citation type="submission" date="2017-09" db="EMBL/GenBank/DDBJ databases">
        <authorList>
            <person name="Ehlers B."/>
            <person name="Leendertz F.H."/>
        </authorList>
    </citation>
    <scope>NUCLEOTIDE SEQUENCE [LARGE SCALE GENOMIC DNA]</scope>
    <source>
        <strain evidence="2 3">CGMCC 1.12662</strain>
    </source>
</reference>
<name>A0A285IK14_9RHOB</name>
<evidence type="ECO:0000313" key="1">
    <source>
        <dbReference type="EMBL" id="PJE28996.1"/>
    </source>
</evidence>
<evidence type="ECO:0000313" key="3">
    <source>
        <dbReference type="Proteomes" id="UP000231655"/>
    </source>
</evidence>
<sequence length="101" mass="11151">MERDPLLDPALAGDPRLARRARVQGECRNRIRAEIDLPAQVNLQGAALTGLLSYEEAELFRAGQEWILDMLRSARARAADPGRCGEWPSPPEGLAALAKRF</sequence>
<proteinExistence type="predicted"/>
<evidence type="ECO:0000313" key="2">
    <source>
        <dbReference type="EMBL" id="SNY47311.1"/>
    </source>
</evidence>
<dbReference type="Proteomes" id="UP000231655">
    <property type="component" value="Unassembled WGS sequence"/>
</dbReference>
<protein>
    <submittedName>
        <fullName evidence="2">Uncharacterized protein</fullName>
    </submittedName>
</protein>
<dbReference type="EMBL" id="OBEA01000002">
    <property type="protein sequence ID" value="SNY47311.1"/>
    <property type="molecule type" value="Genomic_DNA"/>
</dbReference>
<accession>A0A285IK14</accession>
<gene>
    <name evidence="1" type="ORF">CVM39_11120</name>
    <name evidence="2" type="ORF">SAMN06297129_1143</name>
</gene>
<dbReference type="AlphaFoldDB" id="A0A285IK14"/>
<reference evidence="1 4" key="2">
    <citation type="journal article" date="2018" name="Int. J. Syst. Evol. Microbiol.">
        <title>Pseudooceanicola lipolyticus sp. nov., a marine alphaproteobacterium, reclassification of Oceanicola flagellatus as Pseudooceanicola flagellatus comb. nov. and emended description of the genus Pseudooceanicola.</title>
        <authorList>
            <person name="Huang M.-M."/>
            <person name="Guo L.-L."/>
            <person name="Wu Y.-H."/>
            <person name="Lai Q.-L."/>
            <person name="Shao Z.-Z."/>
            <person name="Wang C.-S."/>
            <person name="Wu M."/>
            <person name="Xu X.-W."/>
        </authorList>
    </citation>
    <scope>NUCLEOTIDE SEQUENCE [LARGE SCALE GENOMIC DNA]</scope>
    <source>
        <strain evidence="1 4">Ar-45</strain>
    </source>
</reference>
<dbReference type="Proteomes" id="UP000231702">
    <property type="component" value="Unassembled WGS sequence"/>
</dbReference>
<evidence type="ECO:0000313" key="4">
    <source>
        <dbReference type="Proteomes" id="UP000231702"/>
    </source>
</evidence>
<dbReference type="EMBL" id="PGTD01000016">
    <property type="protein sequence ID" value="PJE28996.1"/>
    <property type="molecule type" value="Genomic_DNA"/>
</dbReference>
<organism evidence="2 3">
    <name type="scientific">Pseudooceanicola antarcticus</name>
    <dbReference type="NCBI Taxonomy" id="1247613"/>
    <lineage>
        <taxon>Bacteria</taxon>
        <taxon>Pseudomonadati</taxon>
        <taxon>Pseudomonadota</taxon>
        <taxon>Alphaproteobacteria</taxon>
        <taxon>Rhodobacterales</taxon>
        <taxon>Paracoccaceae</taxon>
        <taxon>Pseudooceanicola</taxon>
    </lineage>
</organism>
<keyword evidence="4" id="KW-1185">Reference proteome</keyword>